<feature type="chain" id="PRO_5020240772" evidence="1">
    <location>
        <begin position="23"/>
        <end position="482"/>
    </location>
</feature>
<organism evidence="2 3">
    <name type="scientific">Acinetobacter halotolerans</name>
    <dbReference type="NCBI Taxonomy" id="1752076"/>
    <lineage>
        <taxon>Bacteria</taxon>
        <taxon>Pseudomonadati</taxon>
        <taxon>Pseudomonadota</taxon>
        <taxon>Gammaproteobacteria</taxon>
        <taxon>Moraxellales</taxon>
        <taxon>Moraxellaceae</taxon>
        <taxon>Acinetobacter</taxon>
    </lineage>
</organism>
<accession>A0A4Q6XBL5</accession>
<evidence type="ECO:0000256" key="1">
    <source>
        <dbReference type="SAM" id="SignalP"/>
    </source>
</evidence>
<feature type="signal peptide" evidence="1">
    <location>
        <begin position="1"/>
        <end position="22"/>
    </location>
</feature>
<dbReference type="AlphaFoldDB" id="A0A4Q6XBL5"/>
<evidence type="ECO:0000313" key="3">
    <source>
        <dbReference type="Proteomes" id="UP000292110"/>
    </source>
</evidence>
<keyword evidence="1" id="KW-0732">Signal</keyword>
<dbReference type="EMBL" id="SGIM01000005">
    <property type="protein sequence ID" value="RZF52956.1"/>
    <property type="molecule type" value="Genomic_DNA"/>
</dbReference>
<sequence length="482" mass="57588">MKVAFFIMVVVGFWSSINNCYAQNMQEKKYLEMTEGLIKNLNDNCPDVKELYQFWQIKSMQNEVVETKKIPVVISFDNWQQDVKLYPYLDIKNICYRTILDNEIQLTNYEVNRRKIVKEYNEFYSYSSLIFLKMVRSLYDKDDTQSVILNNIDELNGNLKQHLKIDPNILASAIAGIIKQYSALNINLDYSMSTNKKILEYRNAVLPIFQEIQEIQSKLSIASGQLIHHIIPIGLEKPIYDDKLFHLIKAIKNEDTEFLSKNIQVYENIFEQYPNLSDEYNKNYHVDYGFDEIIDQSHWAMPMAFAYLQLENLPKVQYWIEESEIINDEINFLNSCDSQQLTINNKLDKFLKSDAKWYIQRVDQKRKKCIELKQKSDILKKFDNYSEILERLENNCSYFNIYYYTKTLQNSKNNYIRDYDFYQMIVPDSFLNGITFKDWSKECKQIVLRNNKELLEFYTKNMPSDSFFFEEAKEHLQNSIYH</sequence>
<dbReference type="RefSeq" id="WP_130161860.1">
    <property type="nucleotide sequence ID" value="NZ_SGIM01000005.1"/>
</dbReference>
<proteinExistence type="predicted"/>
<protein>
    <submittedName>
        <fullName evidence="2">Uncharacterized protein</fullName>
    </submittedName>
</protein>
<evidence type="ECO:0000313" key="2">
    <source>
        <dbReference type="EMBL" id="RZF52956.1"/>
    </source>
</evidence>
<reference evidence="2 3" key="1">
    <citation type="submission" date="2019-02" db="EMBL/GenBank/DDBJ databases">
        <title>The draft genome of Acinetobacter halotolerans strain JCM 31009.</title>
        <authorList>
            <person name="Qin J."/>
            <person name="Feng Y."/>
            <person name="Nemec A."/>
            <person name="Zong Z."/>
        </authorList>
    </citation>
    <scope>NUCLEOTIDE SEQUENCE [LARGE SCALE GENOMIC DNA]</scope>
    <source>
        <strain evidence="2 3">JCM 31009</strain>
    </source>
</reference>
<comment type="caution">
    <text evidence="2">The sequence shown here is derived from an EMBL/GenBank/DDBJ whole genome shotgun (WGS) entry which is preliminary data.</text>
</comment>
<name>A0A4Q6XBL5_9GAMM</name>
<keyword evidence="3" id="KW-1185">Reference proteome</keyword>
<gene>
    <name evidence="2" type="ORF">EXE30_07435</name>
</gene>
<dbReference type="Proteomes" id="UP000292110">
    <property type="component" value="Unassembled WGS sequence"/>
</dbReference>